<proteinExistence type="inferred from homology"/>
<keyword evidence="7" id="KW-0732">Signal</keyword>
<gene>
    <name evidence="9" type="ORF">FH715_20210</name>
</gene>
<keyword evidence="4 5" id="KW-0456">Lyase</keyword>
<dbReference type="GO" id="GO:0009279">
    <property type="term" value="C:cell outer membrane"/>
    <property type="evidence" value="ECO:0007669"/>
    <property type="project" value="TreeGrafter"/>
</dbReference>
<evidence type="ECO:0000256" key="3">
    <source>
        <dbReference type="ARBA" id="ARBA00023085"/>
    </source>
</evidence>
<evidence type="ECO:0000256" key="5">
    <source>
        <dbReference type="RuleBase" id="RU361173"/>
    </source>
</evidence>
<organism evidence="9 10">
    <name type="scientific">Streptomyces sedi</name>
    <dbReference type="NCBI Taxonomy" id="555059"/>
    <lineage>
        <taxon>Bacteria</taxon>
        <taxon>Bacillati</taxon>
        <taxon>Actinomycetota</taxon>
        <taxon>Actinomycetes</taxon>
        <taxon>Kitasatosporales</taxon>
        <taxon>Streptomycetaceae</taxon>
        <taxon>Streptomyces</taxon>
    </lineage>
</organism>
<comment type="caution">
    <text evidence="9">The sequence shown here is derived from an EMBL/GenBank/DDBJ whole genome shotgun (WGS) entry which is preliminary data.</text>
</comment>
<keyword evidence="5" id="KW-0624">Polysaccharide degradation</keyword>
<feature type="domain" description="Pectate lyase" evidence="8">
    <location>
        <begin position="79"/>
        <end position="295"/>
    </location>
</feature>
<evidence type="ECO:0000259" key="8">
    <source>
        <dbReference type="SMART" id="SM00656"/>
    </source>
</evidence>
<evidence type="ECO:0000256" key="4">
    <source>
        <dbReference type="ARBA" id="ARBA00023239"/>
    </source>
</evidence>
<dbReference type="AlphaFoldDB" id="A0A5C4UVS1"/>
<dbReference type="Pfam" id="PF01095">
    <property type="entry name" value="Pectinesterase"/>
    <property type="match status" value="1"/>
</dbReference>
<dbReference type="GO" id="GO:0000272">
    <property type="term" value="P:polysaccharide catabolic process"/>
    <property type="evidence" value="ECO:0007669"/>
    <property type="project" value="UniProtKB-KW"/>
</dbReference>
<dbReference type="InterPro" id="IPR006311">
    <property type="entry name" value="TAT_signal"/>
</dbReference>
<comment type="subcellular location">
    <subcellularLocation>
        <location evidence="5">Secreted</location>
    </subcellularLocation>
</comment>
<protein>
    <submittedName>
        <fullName evidence="9">Pectate lyase</fullName>
    </submittedName>
</protein>
<sequence length="690" mass="72896">MPNPTPRYHRRRTALLASCAALAVAGTALAGTALAGAPDGAPAERDPVALPAAWPAEADGFASLDALGQDGTYGGRDGETVTVTTEEELRQYATAEEPYTIQVDGAIEYANTGDEIPVASDKTIVGVGTSGEIVVGGFFLGEGTHNVILRNLTIRDTYDGDWEGKTHDWDAIQMDGAHHVWIDHNHLTRMADGLIDSRKDTTYLTVSWNHLSEHNKAFGIGWTENVTAEITIHHNWIEETGQRNPSADNIARAHLYNNYLLDDPAGDITMSYGNYARGATQMVLENGYFENVRDPYYPDPDAQLVERGSVLDGTSGRAETQGSAFDPSEFYDYALDPAEDVPALLRQGTGPQADVAAATVAATGTADAEVAADADLVVSPDGSGDHTSVADAVNAVPAGNDAPFTIAIEPGVYRETVKVPSDRPHLRLVGTGGDPGQATIVYDNSAGTERPDGGNYGTSGSATVTVEADDFQATNLTFANDFDEAANADQEGHQAVALRTAADQVVLRNIVADGDQDTLLLDTASKGTVGRVLVTDSTVRGNVDFVFGRATAVVQSSEIEVTRRADGSSGGYVAAPSTAADHHGFLFVDSTVSGDVEDGSYRLGRPWYAGGDASLHPQAVFRDSTLDAAVADAPWTDMGGFPWTGARLAEYHNSGDGAGRPGADRPQLSDEEAERHTPEAWFGDWTPAAG</sequence>
<feature type="region of interest" description="Disordered" evidence="6">
    <location>
        <begin position="652"/>
        <end position="690"/>
    </location>
</feature>
<dbReference type="PROSITE" id="PS51318">
    <property type="entry name" value="TAT"/>
    <property type="match status" value="1"/>
</dbReference>
<evidence type="ECO:0000313" key="10">
    <source>
        <dbReference type="Proteomes" id="UP000311713"/>
    </source>
</evidence>
<dbReference type="GO" id="GO:0016829">
    <property type="term" value="F:lyase activity"/>
    <property type="evidence" value="ECO:0007669"/>
    <property type="project" value="UniProtKB-KW"/>
</dbReference>
<dbReference type="Pfam" id="PF00544">
    <property type="entry name" value="Pectate_lyase_4"/>
    <property type="match status" value="1"/>
</dbReference>
<keyword evidence="2" id="KW-0378">Hydrolase</keyword>
<dbReference type="InterPro" id="IPR012334">
    <property type="entry name" value="Pectin_lyas_fold"/>
</dbReference>
<accession>A0A5C4UVS1</accession>
<dbReference type="EMBL" id="VDGT01000016">
    <property type="protein sequence ID" value="TNM27732.1"/>
    <property type="molecule type" value="Genomic_DNA"/>
</dbReference>
<dbReference type="SUPFAM" id="SSF51126">
    <property type="entry name" value="Pectin lyase-like"/>
    <property type="match status" value="2"/>
</dbReference>
<dbReference type="OrthoDB" id="112037at2"/>
<reference evidence="9 10" key="1">
    <citation type="submission" date="2019-06" db="EMBL/GenBank/DDBJ databases">
        <title>Draft genome of Streptomyces sedi sp. JCM16909.</title>
        <authorList>
            <person name="Klykleung N."/>
            <person name="Tanasupawat S."/>
            <person name="Kudo T."/>
            <person name="Yuki M."/>
            <person name="Ohkuma M."/>
        </authorList>
    </citation>
    <scope>NUCLEOTIDE SEQUENCE [LARGE SCALE GENOMIC DNA]</scope>
    <source>
        <strain evidence="9 10">JCM 16909</strain>
    </source>
</reference>
<dbReference type="PANTHER" id="PTHR31321">
    <property type="entry name" value="ACYL-COA THIOESTER HYDROLASE YBHC-RELATED"/>
    <property type="match status" value="1"/>
</dbReference>
<name>A0A5C4UVS1_9ACTN</name>
<evidence type="ECO:0000256" key="1">
    <source>
        <dbReference type="ARBA" id="ARBA00008891"/>
    </source>
</evidence>
<dbReference type="InterPro" id="IPR000070">
    <property type="entry name" value="Pectinesterase_cat"/>
</dbReference>
<dbReference type="GO" id="GO:0042545">
    <property type="term" value="P:cell wall modification"/>
    <property type="evidence" value="ECO:0007669"/>
    <property type="project" value="InterPro"/>
</dbReference>
<keyword evidence="5" id="KW-0119">Carbohydrate metabolism</keyword>
<dbReference type="Gene3D" id="2.160.20.10">
    <property type="entry name" value="Single-stranded right-handed beta-helix, Pectin lyase-like"/>
    <property type="match status" value="2"/>
</dbReference>
<evidence type="ECO:0000313" key="9">
    <source>
        <dbReference type="EMBL" id="TNM27732.1"/>
    </source>
</evidence>
<dbReference type="InterPro" id="IPR011050">
    <property type="entry name" value="Pectin_lyase_fold/virulence"/>
</dbReference>
<dbReference type="SMART" id="SM00656">
    <property type="entry name" value="Amb_all"/>
    <property type="match status" value="1"/>
</dbReference>
<evidence type="ECO:0000256" key="6">
    <source>
        <dbReference type="SAM" id="MobiDB-lite"/>
    </source>
</evidence>
<dbReference type="Proteomes" id="UP000311713">
    <property type="component" value="Unassembled WGS sequence"/>
</dbReference>
<keyword evidence="3" id="KW-0063">Aspartyl esterase</keyword>
<evidence type="ECO:0000256" key="2">
    <source>
        <dbReference type="ARBA" id="ARBA00022801"/>
    </source>
</evidence>
<dbReference type="GO" id="GO:0005576">
    <property type="term" value="C:extracellular region"/>
    <property type="evidence" value="ECO:0007669"/>
    <property type="project" value="UniProtKB-SubCell"/>
</dbReference>
<evidence type="ECO:0000256" key="7">
    <source>
        <dbReference type="SAM" id="SignalP"/>
    </source>
</evidence>
<dbReference type="PANTHER" id="PTHR31321:SF57">
    <property type="entry name" value="PECTINESTERASE 53-RELATED"/>
    <property type="match status" value="1"/>
</dbReference>
<comment type="similarity">
    <text evidence="1">Belongs to the pectinesterase family.</text>
</comment>
<dbReference type="InterPro" id="IPR002022">
    <property type="entry name" value="Pec_lyase"/>
</dbReference>
<feature type="signal peptide" evidence="7">
    <location>
        <begin position="1"/>
        <end position="30"/>
    </location>
</feature>
<dbReference type="RefSeq" id="WP_139647362.1">
    <property type="nucleotide sequence ID" value="NZ_VDGT01000016.1"/>
</dbReference>
<dbReference type="GO" id="GO:0030599">
    <property type="term" value="F:pectinesterase activity"/>
    <property type="evidence" value="ECO:0007669"/>
    <property type="project" value="InterPro"/>
</dbReference>
<keyword evidence="5" id="KW-0964">Secreted</keyword>
<keyword evidence="10" id="KW-1185">Reference proteome</keyword>
<feature type="chain" id="PRO_5023036963" evidence="7">
    <location>
        <begin position="31"/>
        <end position="690"/>
    </location>
</feature>
<comment type="similarity">
    <text evidence="5">Belongs to the polysaccharide lyase 1 family.</text>
</comment>